<sequence length="395" mass="43750">MSDFGLGFYNFYDSDRSSDSNGSFRDAQYVGKLRSDLDISGSVGGYSYFGLGLGYYSDSNDYFLFELTDDRNVVIKSDENDVAVRLYDEDRRYIGRLDEDDYGGNSARDDGYEDGLAVSLERGYYYLRVSGGYDYSRYEIDFDAAADDDGSLDDAQRLGTLDCSKRISGRVGELDFSDSYRFRPGRSGAFSIRQTDNFSGRRPELRLYDQDQDLIATGSAQIRRSLKSDRDYYLRVAARDSRSNQDYRITLTPNPLYKGTNRDDRLRGCADDEILRGLAGDDQLIGNKGNDQLVGGAGDDRLIGDAGDDRLTGGGGFDVLSGGQGRDVFVLGGNNGDRIRDFKNGLDRLELPSQLSFSDLTLTQQGRNMAILAGNSRLAILAGTQLSQIEASDFV</sequence>
<evidence type="ECO:0000313" key="4">
    <source>
        <dbReference type="Proteomes" id="UP000707356"/>
    </source>
</evidence>
<dbReference type="GO" id="GO:0005509">
    <property type="term" value="F:calcium ion binding"/>
    <property type="evidence" value="ECO:0007669"/>
    <property type="project" value="InterPro"/>
</dbReference>
<comment type="subcellular location">
    <subcellularLocation>
        <location evidence="1">Secreted</location>
    </subcellularLocation>
</comment>
<dbReference type="InterPro" id="IPR050557">
    <property type="entry name" value="RTX_toxin/Mannuronan_C5-epim"/>
</dbReference>
<dbReference type="GO" id="GO:0005576">
    <property type="term" value="C:extracellular region"/>
    <property type="evidence" value="ECO:0007669"/>
    <property type="project" value="UniProtKB-SubCell"/>
</dbReference>
<dbReference type="Gene3D" id="2.60.120.380">
    <property type="match status" value="2"/>
</dbReference>
<dbReference type="Proteomes" id="UP000707356">
    <property type="component" value="Unassembled WGS sequence"/>
</dbReference>
<reference evidence="3" key="2">
    <citation type="journal article" date="2022" name="Microbiol. Resour. Announc.">
        <title>Metagenome Sequencing to Explore Phylogenomics of Terrestrial Cyanobacteria.</title>
        <authorList>
            <person name="Ward R.D."/>
            <person name="Stajich J.E."/>
            <person name="Johansen J.R."/>
            <person name="Huntemann M."/>
            <person name="Clum A."/>
            <person name="Foster B."/>
            <person name="Foster B."/>
            <person name="Roux S."/>
            <person name="Palaniappan K."/>
            <person name="Varghese N."/>
            <person name="Mukherjee S."/>
            <person name="Reddy T.B.K."/>
            <person name="Daum C."/>
            <person name="Copeland A."/>
            <person name="Chen I.A."/>
            <person name="Ivanova N.N."/>
            <person name="Kyrpides N.C."/>
            <person name="Shapiro N."/>
            <person name="Eloe-Fadrosh E.A."/>
            <person name="Pietrasiak N."/>
        </authorList>
    </citation>
    <scope>NUCLEOTIDE SEQUENCE</scope>
    <source>
        <strain evidence="3">GSE-TBD4-15B</strain>
    </source>
</reference>
<reference evidence="3" key="1">
    <citation type="submission" date="2021-05" db="EMBL/GenBank/DDBJ databases">
        <authorList>
            <person name="Pietrasiak N."/>
            <person name="Ward R."/>
            <person name="Stajich J.E."/>
            <person name="Kurbessoian T."/>
        </authorList>
    </citation>
    <scope>NUCLEOTIDE SEQUENCE</scope>
    <source>
        <strain evidence="3">GSE-TBD4-15B</strain>
    </source>
</reference>
<evidence type="ECO:0000313" key="3">
    <source>
        <dbReference type="EMBL" id="MBW4467878.1"/>
    </source>
</evidence>
<dbReference type="InterPro" id="IPR018511">
    <property type="entry name" value="Hemolysin-typ_Ca-bd_CS"/>
</dbReference>
<dbReference type="InterPro" id="IPR001343">
    <property type="entry name" value="Hemolysn_Ca-bd"/>
</dbReference>
<keyword evidence="2" id="KW-0964">Secreted</keyword>
<evidence type="ECO:0008006" key="5">
    <source>
        <dbReference type="Google" id="ProtNLM"/>
    </source>
</evidence>
<accession>A0A951U6I3</accession>
<evidence type="ECO:0000256" key="1">
    <source>
        <dbReference type="ARBA" id="ARBA00004613"/>
    </source>
</evidence>
<organism evidence="3 4">
    <name type="scientific">Pegethrix bostrychoides GSE-TBD4-15B</name>
    <dbReference type="NCBI Taxonomy" id="2839662"/>
    <lineage>
        <taxon>Bacteria</taxon>
        <taxon>Bacillati</taxon>
        <taxon>Cyanobacteriota</taxon>
        <taxon>Cyanophyceae</taxon>
        <taxon>Oculatellales</taxon>
        <taxon>Oculatellaceae</taxon>
        <taxon>Pegethrix</taxon>
    </lineage>
</organism>
<gene>
    <name evidence="3" type="ORF">KME07_20825</name>
</gene>
<proteinExistence type="predicted"/>
<dbReference type="SUPFAM" id="SSF51120">
    <property type="entry name" value="beta-Roll"/>
    <property type="match status" value="1"/>
</dbReference>
<dbReference type="InterPro" id="IPR011049">
    <property type="entry name" value="Serralysin-like_metalloprot_C"/>
</dbReference>
<dbReference type="EMBL" id="JAHHHV010000081">
    <property type="protein sequence ID" value="MBW4467878.1"/>
    <property type="molecule type" value="Genomic_DNA"/>
</dbReference>
<evidence type="ECO:0000256" key="2">
    <source>
        <dbReference type="ARBA" id="ARBA00022525"/>
    </source>
</evidence>
<dbReference type="Gene3D" id="2.150.10.10">
    <property type="entry name" value="Serralysin-like metalloprotease, C-terminal"/>
    <property type="match status" value="2"/>
</dbReference>
<dbReference type="Pfam" id="PF00353">
    <property type="entry name" value="HemolysinCabind"/>
    <property type="match status" value="2"/>
</dbReference>
<protein>
    <recommendedName>
        <fullName evidence="5">Peptidase C-terminal archaeal/bacterial domain-containing protein</fullName>
    </recommendedName>
</protein>
<dbReference type="PANTHER" id="PTHR38340:SF1">
    <property type="entry name" value="S-LAYER PROTEIN"/>
    <property type="match status" value="1"/>
</dbReference>
<dbReference type="PRINTS" id="PR00313">
    <property type="entry name" value="CABNDNGRPT"/>
</dbReference>
<name>A0A951U6I3_9CYAN</name>
<dbReference type="PROSITE" id="PS00330">
    <property type="entry name" value="HEMOLYSIN_CALCIUM"/>
    <property type="match status" value="2"/>
</dbReference>
<comment type="caution">
    <text evidence="3">The sequence shown here is derived from an EMBL/GenBank/DDBJ whole genome shotgun (WGS) entry which is preliminary data.</text>
</comment>
<dbReference type="PANTHER" id="PTHR38340">
    <property type="entry name" value="S-LAYER PROTEIN"/>
    <property type="match status" value="1"/>
</dbReference>
<dbReference type="AlphaFoldDB" id="A0A951U6I3"/>